<sequence length="117" mass="13342">GRENFEVVRVSSIDIEFLTGRYGIREPTPKYRRRAPFSMIDLVITPGLAFDAFGNRVGFGGGCYDKFFKKINKNVIRVAVGYDFQILNLVPCSDLDETVHFVVTETKTLKCREVLRC</sequence>
<accession>A0A382U4M6</accession>
<dbReference type="GO" id="GO:0009396">
    <property type="term" value="P:folic acid-containing compound biosynthetic process"/>
    <property type="evidence" value="ECO:0007669"/>
    <property type="project" value="TreeGrafter"/>
</dbReference>
<evidence type="ECO:0000256" key="2">
    <source>
        <dbReference type="ARBA" id="ARBA00022741"/>
    </source>
</evidence>
<protein>
    <recommendedName>
        <fullName evidence="5">5-formyltetrahydrofolate cyclo-ligase</fullName>
    </recommendedName>
</protein>
<dbReference type="PANTHER" id="PTHR23407:SF1">
    <property type="entry name" value="5-FORMYLTETRAHYDROFOLATE CYCLO-LIGASE"/>
    <property type="match status" value="1"/>
</dbReference>
<keyword evidence="2" id="KW-0547">Nucleotide-binding</keyword>
<proteinExistence type="inferred from homology"/>
<organism evidence="4">
    <name type="scientific">marine metagenome</name>
    <dbReference type="NCBI Taxonomy" id="408172"/>
    <lineage>
        <taxon>unclassified sequences</taxon>
        <taxon>metagenomes</taxon>
        <taxon>ecological metagenomes</taxon>
    </lineage>
</organism>
<comment type="similarity">
    <text evidence="1">Belongs to the 5-formyltetrahydrofolate cyclo-ligase family.</text>
</comment>
<dbReference type="InterPro" id="IPR002698">
    <property type="entry name" value="FTHF_cligase"/>
</dbReference>
<name>A0A382U4M6_9ZZZZ</name>
<evidence type="ECO:0008006" key="5">
    <source>
        <dbReference type="Google" id="ProtNLM"/>
    </source>
</evidence>
<dbReference type="InterPro" id="IPR037171">
    <property type="entry name" value="NagB/RpiA_transferase-like"/>
</dbReference>
<evidence type="ECO:0000256" key="3">
    <source>
        <dbReference type="ARBA" id="ARBA00022840"/>
    </source>
</evidence>
<dbReference type="InterPro" id="IPR024185">
    <property type="entry name" value="FTHF_cligase-like_sf"/>
</dbReference>
<dbReference type="GO" id="GO:0030272">
    <property type="term" value="F:5-formyltetrahydrofolate cyclo-ligase activity"/>
    <property type="evidence" value="ECO:0007669"/>
    <property type="project" value="TreeGrafter"/>
</dbReference>
<dbReference type="EMBL" id="UINC01141243">
    <property type="protein sequence ID" value="SVD28865.1"/>
    <property type="molecule type" value="Genomic_DNA"/>
</dbReference>
<dbReference type="GO" id="GO:0005524">
    <property type="term" value="F:ATP binding"/>
    <property type="evidence" value="ECO:0007669"/>
    <property type="project" value="UniProtKB-KW"/>
</dbReference>
<dbReference type="Gene3D" id="3.40.50.10420">
    <property type="entry name" value="NagB/RpiA/CoA transferase-like"/>
    <property type="match status" value="1"/>
</dbReference>
<dbReference type="PANTHER" id="PTHR23407">
    <property type="entry name" value="ATPASE INHIBITOR/5-FORMYLTETRAHYDROFOLATE CYCLO-LIGASE"/>
    <property type="match status" value="1"/>
</dbReference>
<dbReference type="Pfam" id="PF01812">
    <property type="entry name" value="5-FTHF_cyc-lig"/>
    <property type="match status" value="1"/>
</dbReference>
<keyword evidence="3" id="KW-0067">ATP-binding</keyword>
<dbReference type="GO" id="GO:0035999">
    <property type="term" value="P:tetrahydrofolate interconversion"/>
    <property type="evidence" value="ECO:0007669"/>
    <property type="project" value="TreeGrafter"/>
</dbReference>
<feature type="non-terminal residue" evidence="4">
    <location>
        <position position="1"/>
    </location>
</feature>
<evidence type="ECO:0000256" key="1">
    <source>
        <dbReference type="ARBA" id="ARBA00010638"/>
    </source>
</evidence>
<gene>
    <name evidence="4" type="ORF">METZ01_LOCUS381719</name>
</gene>
<evidence type="ECO:0000313" key="4">
    <source>
        <dbReference type="EMBL" id="SVD28865.1"/>
    </source>
</evidence>
<dbReference type="SUPFAM" id="SSF100950">
    <property type="entry name" value="NagB/RpiA/CoA transferase-like"/>
    <property type="match status" value="1"/>
</dbReference>
<reference evidence="4" key="1">
    <citation type="submission" date="2018-05" db="EMBL/GenBank/DDBJ databases">
        <authorList>
            <person name="Lanie J.A."/>
            <person name="Ng W.-L."/>
            <person name="Kazmierczak K.M."/>
            <person name="Andrzejewski T.M."/>
            <person name="Davidsen T.M."/>
            <person name="Wayne K.J."/>
            <person name="Tettelin H."/>
            <person name="Glass J.I."/>
            <person name="Rusch D."/>
            <person name="Podicherti R."/>
            <person name="Tsui H.-C.T."/>
            <person name="Winkler M.E."/>
        </authorList>
    </citation>
    <scope>NUCLEOTIDE SEQUENCE</scope>
</reference>
<dbReference type="AlphaFoldDB" id="A0A382U4M6"/>